<proteinExistence type="predicted"/>
<name>A0A813KFJ7_POLGL</name>
<evidence type="ECO:0000256" key="2">
    <source>
        <dbReference type="SAM" id="MobiDB-lite"/>
    </source>
</evidence>
<comment type="caution">
    <text evidence="4">The sequence shown here is derived from an EMBL/GenBank/DDBJ whole genome shotgun (WGS) entry which is preliminary data.</text>
</comment>
<evidence type="ECO:0000259" key="3">
    <source>
        <dbReference type="PROSITE" id="PS50198"/>
    </source>
</evidence>
<dbReference type="InterPro" id="IPR046357">
    <property type="entry name" value="PPIase_dom_sf"/>
</dbReference>
<dbReference type="PROSITE" id="PS50198">
    <property type="entry name" value="PPIC_PPIASE_2"/>
    <property type="match status" value="1"/>
</dbReference>
<organism evidence="4 5">
    <name type="scientific">Polarella glacialis</name>
    <name type="common">Dinoflagellate</name>
    <dbReference type="NCBI Taxonomy" id="89957"/>
    <lineage>
        <taxon>Eukaryota</taxon>
        <taxon>Sar</taxon>
        <taxon>Alveolata</taxon>
        <taxon>Dinophyceae</taxon>
        <taxon>Suessiales</taxon>
        <taxon>Suessiaceae</taxon>
        <taxon>Polarella</taxon>
    </lineage>
</organism>
<keyword evidence="1" id="KW-0413">Isomerase</keyword>
<feature type="region of interest" description="Disordered" evidence="2">
    <location>
        <begin position="98"/>
        <end position="132"/>
    </location>
</feature>
<dbReference type="AlphaFoldDB" id="A0A813KFJ7"/>
<dbReference type="Proteomes" id="UP000626109">
    <property type="component" value="Unassembled WGS sequence"/>
</dbReference>
<reference evidence="4" key="1">
    <citation type="submission" date="2021-02" db="EMBL/GenBank/DDBJ databases">
        <authorList>
            <person name="Dougan E. K."/>
            <person name="Rhodes N."/>
            <person name="Thang M."/>
            <person name="Chan C."/>
        </authorList>
    </citation>
    <scope>NUCLEOTIDE SEQUENCE</scope>
</reference>
<sequence>MDSLTAFGLRDLRGIGGHFQVRTAAYRASEEVRVALCCGPIAELPLADLAEPARWCLWQPKAAALQWAKKALSLSSRARDTSASAICLCIRDRQDDEAEANNSEDRAAKRQKVSGHEGCQGARGVPSGGEGPRSVRIRHLLLRCAEPGKSLLDDPLDRRARGQKAAKAVTRSPPEAETEIVALLRELLTSQPDANGNVDVQRSEAFRKLCQQRSECSSADNAGKLCGDLGWVASFLCGFVGELRRCFRIADRHCCMRDAMQRSFQVGTSSRGVVEEVPVECCSWRARCPGARATPISNRLRYSGMFLLKSCLTFFKQLWLCDPG</sequence>
<dbReference type="GO" id="GO:0003755">
    <property type="term" value="F:peptidyl-prolyl cis-trans isomerase activity"/>
    <property type="evidence" value="ECO:0007669"/>
    <property type="project" value="UniProtKB-KW"/>
</dbReference>
<evidence type="ECO:0000256" key="1">
    <source>
        <dbReference type="PROSITE-ProRule" id="PRU00278"/>
    </source>
</evidence>
<evidence type="ECO:0000313" key="4">
    <source>
        <dbReference type="EMBL" id="CAE8703009.1"/>
    </source>
</evidence>
<accession>A0A813KFJ7</accession>
<keyword evidence="1" id="KW-0697">Rotamase</keyword>
<dbReference type="Gene3D" id="3.10.50.40">
    <property type="match status" value="1"/>
</dbReference>
<dbReference type="EMBL" id="CAJNNW010030291">
    <property type="protein sequence ID" value="CAE8703009.1"/>
    <property type="molecule type" value="Genomic_DNA"/>
</dbReference>
<dbReference type="InterPro" id="IPR000297">
    <property type="entry name" value="PPIase_PpiC"/>
</dbReference>
<feature type="domain" description="PpiC" evidence="3">
    <location>
        <begin position="132"/>
        <end position="247"/>
    </location>
</feature>
<gene>
    <name evidence="4" type="ORF">PGLA2088_LOCUS32687</name>
</gene>
<protein>
    <recommendedName>
        <fullName evidence="3">PpiC domain-containing protein</fullName>
    </recommendedName>
</protein>
<evidence type="ECO:0000313" key="5">
    <source>
        <dbReference type="Proteomes" id="UP000626109"/>
    </source>
</evidence>